<evidence type="ECO:0000313" key="2">
    <source>
        <dbReference type="EMBL" id="KAJ1349767.1"/>
    </source>
</evidence>
<dbReference type="Gene3D" id="3.30.420.10">
    <property type="entry name" value="Ribonuclease H-like superfamily/Ribonuclease H"/>
    <property type="match status" value="1"/>
</dbReference>
<dbReference type="SMART" id="SM00950">
    <property type="entry name" value="Piwi"/>
    <property type="match status" value="1"/>
</dbReference>
<dbReference type="InterPro" id="IPR003165">
    <property type="entry name" value="Piwi"/>
</dbReference>
<comment type="caution">
    <text evidence="2">The sequence shown here is derived from an EMBL/GenBank/DDBJ whole genome shotgun (WGS) entry which is preliminary data.</text>
</comment>
<name>A0AAD5QG09_PARTN</name>
<evidence type="ECO:0000313" key="3">
    <source>
        <dbReference type="Proteomes" id="UP001196413"/>
    </source>
</evidence>
<dbReference type="PROSITE" id="PS50822">
    <property type="entry name" value="PIWI"/>
    <property type="match status" value="1"/>
</dbReference>
<protein>
    <recommendedName>
        <fullName evidence="1">Piwi domain-containing protein</fullName>
    </recommendedName>
</protein>
<accession>A0AAD5QG09</accession>
<evidence type="ECO:0000259" key="1">
    <source>
        <dbReference type="PROSITE" id="PS50822"/>
    </source>
</evidence>
<dbReference type="InterPro" id="IPR012337">
    <property type="entry name" value="RNaseH-like_sf"/>
</dbReference>
<dbReference type="PANTHER" id="PTHR22891">
    <property type="entry name" value="EUKARYOTIC TRANSLATION INITIATION FACTOR 2C"/>
    <property type="match status" value="1"/>
</dbReference>
<dbReference type="AlphaFoldDB" id="A0AAD5QG09"/>
<dbReference type="InterPro" id="IPR036085">
    <property type="entry name" value="PAZ_dom_sf"/>
</dbReference>
<reference evidence="2" key="1">
    <citation type="submission" date="2021-06" db="EMBL/GenBank/DDBJ databases">
        <title>Parelaphostrongylus tenuis whole genome reference sequence.</title>
        <authorList>
            <person name="Garwood T.J."/>
            <person name="Larsen P.A."/>
            <person name="Fountain-Jones N.M."/>
            <person name="Garbe J.R."/>
            <person name="Macchietto M.G."/>
            <person name="Kania S.A."/>
            <person name="Gerhold R.W."/>
            <person name="Richards J.E."/>
            <person name="Wolf T.M."/>
        </authorList>
    </citation>
    <scope>NUCLEOTIDE SEQUENCE</scope>
    <source>
        <strain evidence="2">MNPRO001-30</strain>
        <tissue evidence="2">Meninges</tissue>
    </source>
</reference>
<dbReference type="Gene3D" id="3.40.50.2300">
    <property type="match status" value="1"/>
</dbReference>
<organism evidence="2 3">
    <name type="scientific">Parelaphostrongylus tenuis</name>
    <name type="common">Meningeal worm</name>
    <dbReference type="NCBI Taxonomy" id="148309"/>
    <lineage>
        <taxon>Eukaryota</taxon>
        <taxon>Metazoa</taxon>
        <taxon>Ecdysozoa</taxon>
        <taxon>Nematoda</taxon>
        <taxon>Chromadorea</taxon>
        <taxon>Rhabditida</taxon>
        <taxon>Rhabditina</taxon>
        <taxon>Rhabditomorpha</taxon>
        <taxon>Strongyloidea</taxon>
        <taxon>Metastrongylidae</taxon>
        <taxon>Parelaphostrongylus</taxon>
    </lineage>
</organism>
<sequence>MLARRSPSTSTQDVTVTEQGEIALLKPCERPSTREINGKTIPLVVNWYRLRCELTGRRVHQYHITIEETRQTRPIKNIDHLRDIFWHCVRLNKGFFGPYNEITFDDNTCAFSLNHWKFSGENCRKFTWDHKKLKKCALLSLMYRISNSISIAEDVAQRTLSATVVKSIVTQRARYVPEPGNIEWNYINRWEPGSGSLYYIPRLDTDPKVYIDAGVRAWLGAYASAKVLHDRSPALSLGLVNRLFYELDMGLLQFYCEVLHETGLHIRGNRNAVEILRGMAMNASQRKKMNSLLEGVRLKTKKALVRGSKNCYRLVERHCTFIKKDNSRNLPWSWSELQYPNLPLCEVGKGLLLPLEVLNLSDRPQRYSKMISERMLTKFIKGVSRPPYQHKQFVEAIFTMLEFDVPSTVNFLNAFKMGVIPKMIQCDGVVLDPPVPIDKERNEVPMTPERAIKRKEINEPPPGEVVFAVFIMGTPQDGKACVPQEQSKQFFEDLVTKCVERGLRVSSGPLRVYYNKTIDLFDRCVEDATKRFSELFGAEQQEKILLMLVIIDRSFFGNNGAIGTNAYGFIKSICDNKYGVASQVVDSSTVVQATSITTKTIYYNIALKINAKLGGINQAVIFDDESRSAEVPQKEAVMYVGIDVTHPSSNSDMDISIACMVANIDLAATRYTSKILVQMRARETVERFDLQFRKLMLSFHEHTGVWPRHIVILRDGVGDSEMIRTASVELHSIRKSWGTLNNGDIDPRPTFTYITIQKRHLTRFYQPTGDEVEEKAYVNVPSGTVVDNVVVSPTLFDFYLASQIGILGTNRPAHYTVIFDEWGLSPDKIYEMCYRLCFLYARCRIPVSLPCPVYYAHRVCEKAREVYKSLLNRNAFDSFGEEDQEKKKSEIEKLLSVSNDYPGMHFV</sequence>
<dbReference type="GO" id="GO:0003676">
    <property type="term" value="F:nucleic acid binding"/>
    <property type="evidence" value="ECO:0007669"/>
    <property type="project" value="InterPro"/>
</dbReference>
<proteinExistence type="predicted"/>
<gene>
    <name evidence="2" type="ORF">KIN20_005417</name>
</gene>
<dbReference type="InterPro" id="IPR036397">
    <property type="entry name" value="RNaseH_sf"/>
</dbReference>
<dbReference type="SUPFAM" id="SSF101690">
    <property type="entry name" value="PAZ domain"/>
    <property type="match status" value="1"/>
</dbReference>
<dbReference type="EMBL" id="JAHQIW010000742">
    <property type="protein sequence ID" value="KAJ1349767.1"/>
    <property type="molecule type" value="Genomic_DNA"/>
</dbReference>
<keyword evidence="3" id="KW-1185">Reference proteome</keyword>
<dbReference type="Pfam" id="PF02171">
    <property type="entry name" value="Piwi"/>
    <property type="match status" value="1"/>
</dbReference>
<dbReference type="SUPFAM" id="SSF53098">
    <property type="entry name" value="Ribonuclease H-like"/>
    <property type="match status" value="1"/>
</dbReference>
<feature type="domain" description="Piwi" evidence="1">
    <location>
        <begin position="546"/>
        <end position="868"/>
    </location>
</feature>
<dbReference type="Proteomes" id="UP001196413">
    <property type="component" value="Unassembled WGS sequence"/>
</dbReference>